<dbReference type="Proteomes" id="UP001148834">
    <property type="component" value="Unassembled WGS sequence"/>
</dbReference>
<protein>
    <submittedName>
        <fullName evidence="5">Type IV pilus biogenesis/stability protein PilW</fullName>
    </submittedName>
</protein>
<evidence type="ECO:0000256" key="3">
    <source>
        <dbReference type="PROSITE-ProRule" id="PRU00339"/>
    </source>
</evidence>
<name>A0A084ELH5_GLAPU</name>
<keyword evidence="4" id="KW-0732">Signal</keyword>
<dbReference type="PANTHER" id="PTHR45641:SF19">
    <property type="entry name" value="NEPHROCYSTIN-3"/>
    <property type="match status" value="1"/>
</dbReference>
<dbReference type="PROSITE" id="PS51257">
    <property type="entry name" value="PROKAR_LIPOPROTEIN"/>
    <property type="match status" value="1"/>
</dbReference>
<dbReference type="Proteomes" id="UP001222296">
    <property type="component" value="Chromosome"/>
</dbReference>
<dbReference type="SUPFAM" id="SSF48452">
    <property type="entry name" value="TPR-like"/>
    <property type="match status" value="1"/>
</dbReference>
<dbReference type="NCBIfam" id="TIGR02521">
    <property type="entry name" value="type_IV_pilW"/>
    <property type="match status" value="1"/>
</dbReference>
<dbReference type="AlphaFoldDB" id="A0A084ELH5"/>
<evidence type="ECO:0000313" key="7">
    <source>
        <dbReference type="Proteomes" id="UP001148834"/>
    </source>
</evidence>
<proteinExistence type="predicted"/>
<dbReference type="InterPro" id="IPR011990">
    <property type="entry name" value="TPR-like_helical_dom_sf"/>
</dbReference>
<dbReference type="PANTHER" id="PTHR45641">
    <property type="entry name" value="TETRATRICOPEPTIDE REPEAT PROTEIN (AFU_ORTHOLOGUE AFUA_6G03870)"/>
    <property type="match status" value="1"/>
</dbReference>
<accession>A0A084ELH5</accession>
<dbReference type="KEGG" id="hpak:JT17_04470"/>
<dbReference type="RefSeq" id="WP_021110392.1">
    <property type="nucleotide sequence ID" value="NZ_CP009158.1"/>
</dbReference>
<organism evidence="5 7">
    <name type="scientific">Glaesserella parasuis</name>
    <name type="common">Haemophilus parasuis</name>
    <dbReference type="NCBI Taxonomy" id="738"/>
    <lineage>
        <taxon>Bacteria</taxon>
        <taxon>Pseudomonadati</taxon>
        <taxon>Pseudomonadota</taxon>
        <taxon>Gammaproteobacteria</taxon>
        <taxon>Pasteurellales</taxon>
        <taxon>Pasteurellaceae</taxon>
        <taxon>Glaesserella</taxon>
    </lineage>
</organism>
<dbReference type="OrthoDB" id="9814042at2"/>
<evidence type="ECO:0000313" key="5">
    <source>
        <dbReference type="EMBL" id="MDD2168551.1"/>
    </source>
</evidence>
<evidence type="ECO:0000256" key="2">
    <source>
        <dbReference type="ARBA" id="ARBA00022803"/>
    </source>
</evidence>
<evidence type="ECO:0000256" key="4">
    <source>
        <dbReference type="SAM" id="SignalP"/>
    </source>
</evidence>
<evidence type="ECO:0000313" key="6">
    <source>
        <dbReference type="EMBL" id="WGE11255.1"/>
    </source>
</evidence>
<dbReference type="SMART" id="SM00028">
    <property type="entry name" value="TPR"/>
    <property type="match status" value="3"/>
</dbReference>
<dbReference type="KEGG" id="hpas:JL26_06895"/>
<feature type="repeat" description="TPR" evidence="3">
    <location>
        <begin position="37"/>
        <end position="70"/>
    </location>
</feature>
<dbReference type="EMBL" id="JAODIR010000043">
    <property type="protein sequence ID" value="MDD2168551.1"/>
    <property type="molecule type" value="Genomic_DNA"/>
</dbReference>
<dbReference type="EMBL" id="CP121769">
    <property type="protein sequence ID" value="WGE11255.1"/>
    <property type="molecule type" value="Genomic_DNA"/>
</dbReference>
<dbReference type="Pfam" id="PF13432">
    <property type="entry name" value="TPR_16"/>
    <property type="match status" value="1"/>
</dbReference>
<keyword evidence="1" id="KW-0677">Repeat</keyword>
<gene>
    <name evidence="5" type="primary">pilW</name>
    <name evidence="5" type="ORF">N5925_08125</name>
    <name evidence="6" type="ORF">QBL01_10455</name>
</gene>
<dbReference type="GeneID" id="66619584"/>
<evidence type="ECO:0000256" key="1">
    <source>
        <dbReference type="ARBA" id="ARBA00022737"/>
    </source>
</evidence>
<dbReference type="PROSITE" id="PS50005">
    <property type="entry name" value="TPR"/>
    <property type="match status" value="2"/>
</dbReference>
<keyword evidence="2 3" id="KW-0802">TPR repeat</keyword>
<feature type="chain" id="PRO_5041861900" evidence="4">
    <location>
        <begin position="24"/>
        <end position="193"/>
    </location>
</feature>
<dbReference type="InterPro" id="IPR013360">
    <property type="entry name" value="Pilus_4_PilW"/>
</dbReference>
<feature type="signal peptide" evidence="4">
    <location>
        <begin position="1"/>
        <end position="23"/>
    </location>
</feature>
<reference evidence="5" key="1">
    <citation type="submission" date="2022-09" db="EMBL/GenBank/DDBJ databases">
        <title>Molecular characterization of Glaesserella parasuis strains circulating in commercial swine farms using whole-genome sequencing.</title>
        <authorList>
            <person name="Mugabi R."/>
            <person name="Clavijo M."/>
            <person name="Li G."/>
        </authorList>
    </citation>
    <scope>NUCLEOTIDE SEQUENCE</scope>
    <source>
        <strain evidence="5">0435-53</strain>
    </source>
</reference>
<dbReference type="InterPro" id="IPR019734">
    <property type="entry name" value="TPR_rpt"/>
</dbReference>
<feature type="repeat" description="TPR" evidence="3">
    <location>
        <begin position="71"/>
        <end position="104"/>
    </location>
</feature>
<sequence length="193" mass="22339">MTFAKFFRNLTACSVALWLVACANQTTQVDFNRSEAVKARINLALAYLEQSDFPKAKENIDKALEHDVKDYLPHSVLAYYYQQTGDNQKAEEAYQQALKLSKTQSKNNQVRPDVLNNYGTFLCKQKQFDKAYQQFETALTSQEAYYNQADTLENIALCANMKKDIEKQKTALSQLEKIDKSRAERLYNFMEIR</sequence>
<dbReference type="Gene3D" id="1.25.40.10">
    <property type="entry name" value="Tetratricopeptide repeat domain"/>
    <property type="match status" value="1"/>
</dbReference>
<reference evidence="6" key="2">
    <citation type="submission" date="2023-04" db="EMBL/GenBank/DDBJ databases">
        <title>Molecular characterization of the Integrative and Conjugative elements harboring multidrug-resistance gene from Glaesserella (Haemophilus) parasuis.</title>
        <authorList>
            <person name="Che Y."/>
            <person name="Zhou L."/>
        </authorList>
    </citation>
    <scope>NUCLEOTIDE SEQUENCE</scope>
    <source>
        <strain evidence="6">Z44</strain>
    </source>
</reference>